<proteinExistence type="predicted"/>
<evidence type="ECO:0008006" key="5">
    <source>
        <dbReference type="Google" id="ProtNLM"/>
    </source>
</evidence>
<keyword evidence="2" id="KW-0812">Transmembrane</keyword>
<feature type="transmembrane region" description="Helical" evidence="2">
    <location>
        <begin position="526"/>
        <end position="550"/>
    </location>
</feature>
<dbReference type="OrthoDB" id="6153483at2759"/>
<feature type="region of interest" description="Disordered" evidence="1">
    <location>
        <begin position="60"/>
        <end position="81"/>
    </location>
</feature>
<evidence type="ECO:0000256" key="1">
    <source>
        <dbReference type="SAM" id="MobiDB-lite"/>
    </source>
</evidence>
<dbReference type="PANTHER" id="PTHR45902">
    <property type="entry name" value="LATROPHILIN RECEPTOR-LIKE PROTEIN A"/>
    <property type="match status" value="1"/>
</dbReference>
<feature type="transmembrane region" description="Helical" evidence="2">
    <location>
        <begin position="556"/>
        <end position="576"/>
    </location>
</feature>
<feature type="transmembrane region" description="Helical" evidence="2">
    <location>
        <begin position="494"/>
        <end position="514"/>
    </location>
</feature>
<organism evidence="3 4">
    <name type="scientific">Mytilus edulis</name>
    <name type="common">Blue mussel</name>
    <dbReference type="NCBI Taxonomy" id="6550"/>
    <lineage>
        <taxon>Eukaryota</taxon>
        <taxon>Metazoa</taxon>
        <taxon>Spiralia</taxon>
        <taxon>Lophotrochozoa</taxon>
        <taxon>Mollusca</taxon>
        <taxon>Bivalvia</taxon>
        <taxon>Autobranchia</taxon>
        <taxon>Pteriomorphia</taxon>
        <taxon>Mytilida</taxon>
        <taxon>Mytiloidea</taxon>
        <taxon>Mytilidae</taxon>
        <taxon>Mytilinae</taxon>
        <taxon>Mytilus</taxon>
    </lineage>
</organism>
<dbReference type="Gene3D" id="1.20.1070.10">
    <property type="entry name" value="Rhodopsin 7-helix transmembrane proteins"/>
    <property type="match status" value="1"/>
</dbReference>
<keyword evidence="2" id="KW-1133">Transmembrane helix</keyword>
<dbReference type="PANTHER" id="PTHR45902:SF1">
    <property type="entry name" value="LATROPHILIN RECEPTOR-LIKE PROTEIN A"/>
    <property type="match status" value="1"/>
</dbReference>
<gene>
    <name evidence="3" type="ORF">MEDL_46221</name>
</gene>
<protein>
    <recommendedName>
        <fullName evidence="5">SMB domain-containing protein</fullName>
    </recommendedName>
</protein>
<dbReference type="Proteomes" id="UP000683360">
    <property type="component" value="Unassembled WGS sequence"/>
</dbReference>
<sequence length="623" mass="71424">MVTGSDVSRKTVNETTTSDTIYRGMVTGSDVSRKTANETTTSDTTSRSILQVTGTAVFRNKTGKRNPLEKTTKSNQQTSTNPNMIEDECSAFGGCKLQEGLIDRYCYCDEKCYYYKDCCEKHNTTTNIAQDRYKCVRMNTEKYHLKGFQTISMCSLKYRDNTIKQKCLKDNMVENGPPVVDYEKKDIFKNMYCAICNNVFDYIPFDIKFYNAKMSADEMDHFQNLTKDSKLSFLFTNADYELIPLKGVKLRTCVAEMIENSHPLCKREPKSYVNDDYSCKEWSIEVERSHMCTHLETYLNFEIHLVYYVVLTKNYTDEELIRLGLITILPLSVMNFTQFTRRTVIAVSERKTMLRVNVILKVLKNVFHLEKRLIENSFHERKTSIIIRRNDTESIFRVENRKDIILSTGNQSAKFNSLYVLKFVFADSSFLLRRLKRFDIYNHAKFDDFCIDQQVTVDVKPDGSFNIDAGNVRCHITHNNGNGKTSSNWSASAIMTYICFSVSIISLVVLIIFIPGSNLENLSISLLVSNLLFIFGIGASSIPILCYVVGVTLHFLWLTVFAFMSIAVVYIMSNLLAIKSRREVPKRDLVRKRRHITVIGILIPLLIVVQGVVIDQTGPEIGH</sequence>
<comment type="caution">
    <text evidence="3">The sequence shown here is derived from an EMBL/GenBank/DDBJ whole genome shotgun (WGS) entry which is preliminary data.</text>
</comment>
<evidence type="ECO:0000256" key="2">
    <source>
        <dbReference type="SAM" id="Phobius"/>
    </source>
</evidence>
<dbReference type="InterPro" id="IPR053231">
    <property type="entry name" value="GPCR_LN-TM7"/>
</dbReference>
<accession>A0A8S3TXP5</accession>
<feature type="region of interest" description="Disordered" evidence="1">
    <location>
        <begin position="1"/>
        <end position="46"/>
    </location>
</feature>
<evidence type="ECO:0000313" key="4">
    <source>
        <dbReference type="Proteomes" id="UP000683360"/>
    </source>
</evidence>
<feature type="transmembrane region" description="Helical" evidence="2">
    <location>
        <begin position="596"/>
        <end position="614"/>
    </location>
</feature>
<evidence type="ECO:0000313" key="3">
    <source>
        <dbReference type="EMBL" id="CAG2233567.1"/>
    </source>
</evidence>
<keyword evidence="2" id="KW-0472">Membrane</keyword>
<reference evidence="3" key="1">
    <citation type="submission" date="2021-03" db="EMBL/GenBank/DDBJ databases">
        <authorList>
            <person name="Bekaert M."/>
        </authorList>
    </citation>
    <scope>NUCLEOTIDE SEQUENCE</scope>
</reference>
<name>A0A8S3TXP5_MYTED</name>
<dbReference type="AlphaFoldDB" id="A0A8S3TXP5"/>
<keyword evidence="4" id="KW-1185">Reference proteome</keyword>
<dbReference type="EMBL" id="CAJPWZ010002210">
    <property type="protein sequence ID" value="CAG2233567.1"/>
    <property type="molecule type" value="Genomic_DNA"/>
</dbReference>